<evidence type="ECO:0000256" key="6">
    <source>
        <dbReference type="ARBA" id="ARBA00023011"/>
    </source>
</evidence>
<comment type="function">
    <text evidence="8">This enzyme condenses acetyl-CoA with acetoacetyl-CoA to form HMG-CoA, which is the substrate for HMG-CoA reductase.</text>
</comment>
<feature type="domain" description="Hydroxymethylglutaryl-coenzyme A synthase C-terminal" evidence="13">
    <location>
        <begin position="179"/>
        <end position="455"/>
    </location>
</feature>
<keyword evidence="11" id="KW-0444">Lipid biosynthesis</keyword>
<dbReference type="Pfam" id="PF08540">
    <property type="entry name" value="HMG_CoA_synt_C"/>
    <property type="match status" value="1"/>
</dbReference>
<proteinExistence type="inferred from homology"/>
<dbReference type="GO" id="GO:0016126">
    <property type="term" value="P:sterol biosynthetic process"/>
    <property type="evidence" value="ECO:0007669"/>
    <property type="project" value="UniProtKB-KW"/>
</dbReference>
<keyword evidence="6 11" id="KW-0756">Sterol biosynthesis</keyword>
<comment type="function">
    <text evidence="11">Catalyzes the condensation of acetyl-CoA with acetoacetyl-CoA to form HMG-CoA.</text>
</comment>
<dbReference type="CDD" id="cd00827">
    <property type="entry name" value="init_cond_enzymes"/>
    <property type="match status" value="1"/>
</dbReference>
<comment type="pathway">
    <text evidence="1 11">Metabolic intermediate biosynthesis; (R)-mevalonate biosynthesis; (R)-mevalonate from acetyl-CoA: step 2/3.</text>
</comment>
<gene>
    <name evidence="14" type="ORF">HPB51_003867</name>
</gene>
<protein>
    <recommendedName>
        <fullName evidence="3 11">Hydroxymethylglutaryl-CoA synthase</fullName>
        <shortName evidence="11">HMG-CoA synthase</shortName>
        <ecNumber evidence="3 11">2.3.3.10</ecNumber>
    </recommendedName>
    <alternativeName>
        <fullName evidence="11">3-hydroxy-3-methylglutaryl coenzyme A synthase</fullName>
    </alternativeName>
</protein>
<comment type="similarity">
    <text evidence="2 11">Belongs to the thiolase-like superfamily. HMG-CoA synthase family.</text>
</comment>
<reference evidence="14" key="2">
    <citation type="submission" date="2021-09" db="EMBL/GenBank/DDBJ databases">
        <authorList>
            <person name="Jia N."/>
            <person name="Wang J."/>
            <person name="Shi W."/>
            <person name="Du L."/>
            <person name="Sun Y."/>
            <person name="Zhan W."/>
            <person name="Jiang J."/>
            <person name="Wang Q."/>
            <person name="Zhang B."/>
            <person name="Ji P."/>
            <person name="Sakyi L.B."/>
            <person name="Cui X."/>
            <person name="Yuan T."/>
            <person name="Jiang B."/>
            <person name="Yang W."/>
            <person name="Lam T.T.-Y."/>
            <person name="Chang Q."/>
            <person name="Ding S."/>
            <person name="Wang X."/>
            <person name="Zhu J."/>
            <person name="Ruan X."/>
            <person name="Zhao L."/>
            <person name="Wei J."/>
            <person name="Que T."/>
            <person name="Du C."/>
            <person name="Cheng J."/>
            <person name="Dai P."/>
            <person name="Han X."/>
            <person name="Huang E."/>
            <person name="Gao Y."/>
            <person name="Liu J."/>
            <person name="Shao H."/>
            <person name="Ye R."/>
            <person name="Li L."/>
            <person name="Wei W."/>
            <person name="Wang X."/>
            <person name="Wang C."/>
            <person name="Huo Q."/>
            <person name="Li W."/>
            <person name="Guo W."/>
            <person name="Chen H."/>
            <person name="Chen S."/>
            <person name="Zhou L."/>
            <person name="Zhou L."/>
            <person name="Ni X."/>
            <person name="Tian J."/>
            <person name="Zhou Y."/>
            <person name="Sheng Y."/>
            <person name="Liu T."/>
            <person name="Pan Y."/>
            <person name="Xia L."/>
            <person name="Li J."/>
            <person name="Zhao F."/>
            <person name="Cao W."/>
        </authorList>
    </citation>
    <scope>NUCLEOTIDE SEQUENCE</scope>
    <source>
        <strain evidence="14">Rmic-2018</strain>
        <tissue evidence="14">Larvae</tissue>
    </source>
</reference>
<evidence type="ECO:0000313" key="14">
    <source>
        <dbReference type="EMBL" id="KAH8035026.1"/>
    </source>
</evidence>
<keyword evidence="4 11" id="KW-0808">Transferase</keyword>
<evidence type="ECO:0000256" key="4">
    <source>
        <dbReference type="ARBA" id="ARBA00022679"/>
    </source>
</evidence>
<dbReference type="PROSITE" id="PS01226">
    <property type="entry name" value="HMG_COA_SYNTHASE"/>
    <property type="match status" value="1"/>
</dbReference>
<feature type="active site" description="Proton donor/acceptor" evidence="9">
    <location>
        <position position="254"/>
    </location>
</feature>
<keyword evidence="11" id="KW-0753">Steroid metabolism</keyword>
<feature type="binding site" evidence="10">
    <location>
        <position position="263"/>
    </location>
    <ligand>
        <name>CoA</name>
        <dbReference type="ChEBI" id="CHEBI:57287"/>
    </ligand>
</feature>
<evidence type="ECO:0000256" key="3">
    <source>
        <dbReference type="ARBA" id="ARBA00012978"/>
    </source>
</evidence>
<keyword evidence="11" id="KW-0443">Lipid metabolism</keyword>
<evidence type="ECO:0000256" key="11">
    <source>
        <dbReference type="RuleBase" id="RU364071"/>
    </source>
</evidence>
<feature type="binding site" evidence="10">
    <location>
        <position position="211"/>
    </location>
    <ligand>
        <name>CoA</name>
        <dbReference type="ChEBI" id="CHEBI:57287"/>
    </ligand>
</feature>
<feature type="domain" description="Hydroxymethylglutaryl-coenzyme A synthase N-terminal" evidence="12">
    <location>
        <begin position="12"/>
        <end position="172"/>
    </location>
</feature>
<evidence type="ECO:0000256" key="5">
    <source>
        <dbReference type="ARBA" id="ARBA00022955"/>
    </source>
</evidence>
<keyword evidence="11" id="KW-1207">Sterol metabolism</keyword>
<feature type="active site" description="Proton donor/acceptor" evidence="9">
    <location>
        <position position="94"/>
    </location>
</feature>
<evidence type="ECO:0000256" key="7">
    <source>
        <dbReference type="ARBA" id="ARBA00049887"/>
    </source>
</evidence>
<dbReference type="EMBL" id="JABSTU010000003">
    <property type="protein sequence ID" value="KAH8035026.1"/>
    <property type="molecule type" value="Genomic_DNA"/>
</dbReference>
<comment type="catalytic activity">
    <reaction evidence="7">
        <text>acetoacetyl-CoA + acetyl-CoA + H2O = (3S)-3-hydroxy-3-methylglutaryl-CoA + CoA + H(+)</text>
        <dbReference type="Rhea" id="RHEA:10188"/>
        <dbReference type="ChEBI" id="CHEBI:15377"/>
        <dbReference type="ChEBI" id="CHEBI:15378"/>
        <dbReference type="ChEBI" id="CHEBI:43074"/>
        <dbReference type="ChEBI" id="CHEBI:57286"/>
        <dbReference type="ChEBI" id="CHEBI:57287"/>
        <dbReference type="ChEBI" id="CHEBI:57288"/>
        <dbReference type="EC" id="2.3.3.10"/>
    </reaction>
    <physiologicalReaction direction="left-to-right" evidence="7">
        <dbReference type="Rhea" id="RHEA:10189"/>
    </physiologicalReaction>
</comment>
<dbReference type="NCBIfam" id="TIGR01833">
    <property type="entry name" value="HMG-CoA-S_euk"/>
    <property type="match status" value="1"/>
</dbReference>
<dbReference type="GO" id="GO:0006084">
    <property type="term" value="P:acetyl-CoA metabolic process"/>
    <property type="evidence" value="ECO:0007669"/>
    <property type="project" value="InterPro"/>
</dbReference>
<dbReference type="EC" id="2.3.3.10" evidence="3 11"/>
<evidence type="ECO:0000256" key="9">
    <source>
        <dbReference type="PIRSR" id="PIRSR610122-1"/>
    </source>
</evidence>
<organism evidence="14 15">
    <name type="scientific">Rhipicephalus microplus</name>
    <name type="common">Cattle tick</name>
    <name type="synonym">Boophilus microplus</name>
    <dbReference type="NCBI Taxonomy" id="6941"/>
    <lineage>
        <taxon>Eukaryota</taxon>
        <taxon>Metazoa</taxon>
        <taxon>Ecdysozoa</taxon>
        <taxon>Arthropoda</taxon>
        <taxon>Chelicerata</taxon>
        <taxon>Arachnida</taxon>
        <taxon>Acari</taxon>
        <taxon>Parasitiformes</taxon>
        <taxon>Ixodida</taxon>
        <taxon>Ixodoidea</taxon>
        <taxon>Ixodidae</taxon>
        <taxon>Rhipicephalinae</taxon>
        <taxon>Rhipicephalus</taxon>
        <taxon>Boophilus</taxon>
    </lineage>
</organism>
<keyword evidence="15" id="KW-1185">Reference proteome</keyword>
<evidence type="ECO:0000256" key="2">
    <source>
        <dbReference type="ARBA" id="ARBA00007061"/>
    </source>
</evidence>
<dbReference type="InterPro" id="IPR010122">
    <property type="entry name" value="HMG_CoA_synthase_euk"/>
</dbReference>
<evidence type="ECO:0000256" key="8">
    <source>
        <dbReference type="ARBA" id="ARBA00056639"/>
    </source>
</evidence>
<dbReference type="FunFam" id="3.40.47.10:FF:000008">
    <property type="entry name" value="3-hydroxy-3-methylglutaryl coenzyme A synthase"/>
    <property type="match status" value="1"/>
</dbReference>
<reference evidence="14" key="1">
    <citation type="journal article" date="2020" name="Cell">
        <title>Large-Scale Comparative Analyses of Tick Genomes Elucidate Their Genetic Diversity and Vector Capacities.</title>
        <authorList>
            <consortium name="Tick Genome and Microbiome Consortium (TIGMIC)"/>
            <person name="Jia N."/>
            <person name="Wang J."/>
            <person name="Shi W."/>
            <person name="Du L."/>
            <person name="Sun Y."/>
            <person name="Zhan W."/>
            <person name="Jiang J.F."/>
            <person name="Wang Q."/>
            <person name="Zhang B."/>
            <person name="Ji P."/>
            <person name="Bell-Sakyi L."/>
            <person name="Cui X.M."/>
            <person name="Yuan T.T."/>
            <person name="Jiang B.G."/>
            <person name="Yang W.F."/>
            <person name="Lam T.T."/>
            <person name="Chang Q.C."/>
            <person name="Ding S.J."/>
            <person name="Wang X.J."/>
            <person name="Zhu J.G."/>
            <person name="Ruan X.D."/>
            <person name="Zhao L."/>
            <person name="Wei J.T."/>
            <person name="Ye R.Z."/>
            <person name="Que T.C."/>
            <person name="Du C.H."/>
            <person name="Zhou Y.H."/>
            <person name="Cheng J.X."/>
            <person name="Dai P.F."/>
            <person name="Guo W.B."/>
            <person name="Han X.H."/>
            <person name="Huang E.J."/>
            <person name="Li L.F."/>
            <person name="Wei W."/>
            <person name="Gao Y.C."/>
            <person name="Liu J.Z."/>
            <person name="Shao H.Z."/>
            <person name="Wang X."/>
            <person name="Wang C.C."/>
            <person name="Yang T.C."/>
            <person name="Huo Q.B."/>
            <person name="Li W."/>
            <person name="Chen H.Y."/>
            <person name="Chen S.E."/>
            <person name="Zhou L.G."/>
            <person name="Ni X.B."/>
            <person name="Tian J.H."/>
            <person name="Sheng Y."/>
            <person name="Liu T."/>
            <person name="Pan Y.S."/>
            <person name="Xia L.Y."/>
            <person name="Li J."/>
            <person name="Zhao F."/>
            <person name="Cao W.C."/>
        </authorList>
    </citation>
    <scope>NUCLEOTIDE SEQUENCE</scope>
    <source>
        <strain evidence="14">Rmic-2018</strain>
    </source>
</reference>
<evidence type="ECO:0000259" key="13">
    <source>
        <dbReference type="Pfam" id="PF08540"/>
    </source>
</evidence>
<dbReference type="InterPro" id="IPR013746">
    <property type="entry name" value="HMG_CoA_synt_C_dom"/>
</dbReference>
<dbReference type="InterPro" id="IPR013528">
    <property type="entry name" value="HMG_CoA_synth_N"/>
</dbReference>
<sequence length="490" mass="54363">MPSFKQNKTPGWPENVGILAMEIYFPYLYVDQTELEAFDGVSTGKYTIGLGQDRMGFCSDREDINSLCLTVTSRLMERTGVHPSRIGRLEVGTETLVDKSKSVKTVLMELFEEAGNTDIEGVDTTNACYGGTAALFNAAAWVESSAWDDIGRMMYWGVSLCRVSPGGRWGGGGAGVARMEKSVRSTYMSHVYDFYKPDLLSEYPRVDGKLSVECYSRALDKCYAGFCKKARAVRADEHHDRPVTLDDLDAMLFHAPYGKLVQKSLARLVLNDFLRDSTSPKYASLAGFSSVHLEDSVFDRDVEKAFMKFSQQMFEDKTKPSLLVSNQVGNMYTPSLYSCLASYLSSFPVSQLAGKRIGMFSYGSGLAATLFSLCVTNNLGPDSALHELHASLVDLRARLAQRRKVAPEEFALIMKLREETHHQAPYTPVGSLEDLFPGTWYLASVDSMHRRHYQRLPLATANGKAPVATTLKEFNNSEVTTNGQAMAHET</sequence>
<keyword evidence="5 11" id="KW-0752">Steroid biosynthesis</keyword>
<dbReference type="AlphaFoldDB" id="A0A9J6EL14"/>
<dbReference type="Proteomes" id="UP000821866">
    <property type="component" value="Chromosome 11"/>
</dbReference>
<dbReference type="VEuPathDB" id="VectorBase:LOC119180554"/>
<accession>A0A9J6EL14</accession>
<feature type="binding site" evidence="10">
    <location>
        <position position="259"/>
    </location>
    <ligand>
        <name>CoA</name>
        <dbReference type="ChEBI" id="CHEBI:57287"/>
    </ligand>
</feature>
<dbReference type="GO" id="GO:0004421">
    <property type="term" value="F:hydroxymethylglutaryl-CoA synthase activity"/>
    <property type="evidence" value="ECO:0007669"/>
    <property type="project" value="UniProtKB-EC"/>
</dbReference>
<dbReference type="InterPro" id="IPR016039">
    <property type="entry name" value="Thiolase-like"/>
</dbReference>
<evidence type="ECO:0000313" key="15">
    <source>
        <dbReference type="Proteomes" id="UP000821866"/>
    </source>
</evidence>
<dbReference type="InterPro" id="IPR000590">
    <property type="entry name" value="HMG_CoA_synt_AS"/>
</dbReference>
<dbReference type="GO" id="GO:0010142">
    <property type="term" value="P:farnesyl diphosphate biosynthetic process, mevalonate pathway"/>
    <property type="evidence" value="ECO:0007669"/>
    <property type="project" value="InterPro"/>
</dbReference>
<dbReference type="Gene3D" id="3.40.47.10">
    <property type="match status" value="1"/>
</dbReference>
<dbReference type="PANTHER" id="PTHR43323:SF2">
    <property type="entry name" value="HYDROXYMETHYLGLUTARYL-COA SYNTHASE"/>
    <property type="match status" value="1"/>
</dbReference>
<evidence type="ECO:0000256" key="1">
    <source>
        <dbReference type="ARBA" id="ARBA00005218"/>
    </source>
</evidence>
<name>A0A9J6EL14_RHIMP</name>
<comment type="caution">
    <text evidence="14">The sequence shown here is derived from an EMBL/GenBank/DDBJ whole genome shotgun (WGS) entry which is preliminary data.</text>
</comment>
<evidence type="ECO:0000256" key="10">
    <source>
        <dbReference type="PIRSR" id="PIRSR610122-2"/>
    </source>
</evidence>
<dbReference type="PANTHER" id="PTHR43323">
    <property type="entry name" value="3-HYDROXY-3-METHYLGLUTARYL COENZYME A SYNTHASE"/>
    <property type="match status" value="1"/>
</dbReference>
<dbReference type="SUPFAM" id="SSF53901">
    <property type="entry name" value="Thiolase-like"/>
    <property type="match status" value="2"/>
</dbReference>
<evidence type="ECO:0000259" key="12">
    <source>
        <dbReference type="Pfam" id="PF01154"/>
    </source>
</evidence>
<feature type="active site" description="Acyl-thioester intermediate" evidence="9">
    <location>
        <position position="128"/>
    </location>
</feature>
<dbReference type="Pfam" id="PF01154">
    <property type="entry name" value="HMG_CoA_synt_N"/>
    <property type="match status" value="1"/>
</dbReference>